<keyword evidence="1" id="KW-1133">Transmembrane helix</keyword>
<keyword evidence="1" id="KW-0812">Transmembrane</keyword>
<comment type="caution">
    <text evidence="2">The sequence shown here is derived from an EMBL/GenBank/DDBJ whole genome shotgun (WGS) entry which is preliminary data.</text>
</comment>
<evidence type="ECO:0000313" key="3">
    <source>
        <dbReference type="Proteomes" id="UP001600888"/>
    </source>
</evidence>
<dbReference type="EMBL" id="JBAWTH010000065">
    <property type="protein sequence ID" value="KAL2280607.1"/>
    <property type="molecule type" value="Genomic_DNA"/>
</dbReference>
<evidence type="ECO:0000256" key="1">
    <source>
        <dbReference type="SAM" id="Phobius"/>
    </source>
</evidence>
<evidence type="ECO:0000313" key="2">
    <source>
        <dbReference type="EMBL" id="KAL2280607.1"/>
    </source>
</evidence>
<accession>A0ABR4EDT3</accession>
<feature type="transmembrane region" description="Helical" evidence="1">
    <location>
        <begin position="48"/>
        <end position="70"/>
    </location>
</feature>
<name>A0ABR4EDT3_9PEZI</name>
<proteinExistence type="predicted"/>
<feature type="transmembrane region" description="Helical" evidence="1">
    <location>
        <begin position="20"/>
        <end position="42"/>
    </location>
</feature>
<feature type="transmembrane region" description="Helical" evidence="1">
    <location>
        <begin position="82"/>
        <end position="101"/>
    </location>
</feature>
<reference evidence="2 3" key="1">
    <citation type="submission" date="2024-03" db="EMBL/GenBank/DDBJ databases">
        <title>A high-quality draft genome sequence of Diaporthe vaccinii, a causative agent of upright dieback and viscid rot disease in cranberry plants.</title>
        <authorList>
            <person name="Sarrasin M."/>
            <person name="Lang B.F."/>
            <person name="Burger G."/>
        </authorList>
    </citation>
    <scope>NUCLEOTIDE SEQUENCE [LARGE SCALE GENOMIC DNA]</scope>
    <source>
        <strain evidence="2 3">IS7</strain>
    </source>
</reference>
<keyword evidence="1" id="KW-0472">Membrane</keyword>
<protein>
    <submittedName>
        <fullName evidence="2">Uncharacterized protein</fullName>
    </submittedName>
</protein>
<organism evidence="2 3">
    <name type="scientific">Diaporthe vaccinii</name>
    <dbReference type="NCBI Taxonomy" id="105482"/>
    <lineage>
        <taxon>Eukaryota</taxon>
        <taxon>Fungi</taxon>
        <taxon>Dikarya</taxon>
        <taxon>Ascomycota</taxon>
        <taxon>Pezizomycotina</taxon>
        <taxon>Sordariomycetes</taxon>
        <taxon>Sordariomycetidae</taxon>
        <taxon>Diaporthales</taxon>
        <taxon>Diaporthaceae</taxon>
        <taxon>Diaporthe</taxon>
        <taxon>Diaporthe eres species complex</taxon>
    </lineage>
</organism>
<dbReference type="Proteomes" id="UP001600888">
    <property type="component" value="Unassembled WGS sequence"/>
</dbReference>
<keyword evidence="3" id="KW-1185">Reference proteome</keyword>
<sequence>MFRTGKKQELRRNFRFISMFGFTMILMASWQSIISVSNIGFVNGGTAGLIWMFFIRWVAFIFINTSMYVSNISKSLKHCSGVRGNSVCVAAGISTCVPFVASRF</sequence>
<gene>
    <name evidence="2" type="ORF">FJTKL_12430</name>
</gene>